<dbReference type="EMBL" id="CM026426">
    <property type="protein sequence ID" value="KAG0573033.1"/>
    <property type="molecule type" value="Genomic_DNA"/>
</dbReference>
<dbReference type="Gene3D" id="3.40.50.1000">
    <property type="entry name" value="HAD superfamily/HAD-like"/>
    <property type="match status" value="1"/>
</dbReference>
<dbReference type="GO" id="GO:0005886">
    <property type="term" value="C:plasma membrane"/>
    <property type="evidence" value="ECO:0007669"/>
    <property type="project" value="TreeGrafter"/>
</dbReference>
<accession>A0A8T0HR48</accession>
<dbReference type="GO" id="GO:0045332">
    <property type="term" value="P:phospholipid translocation"/>
    <property type="evidence" value="ECO:0007669"/>
    <property type="project" value="TreeGrafter"/>
</dbReference>
<keyword evidence="2" id="KW-1185">Reference proteome</keyword>
<proteinExistence type="predicted"/>
<evidence type="ECO:0000313" key="2">
    <source>
        <dbReference type="Proteomes" id="UP000822688"/>
    </source>
</evidence>
<evidence type="ECO:0000313" key="1">
    <source>
        <dbReference type="EMBL" id="KAG0573033.1"/>
    </source>
</evidence>
<gene>
    <name evidence="1" type="ORF">KC19_VG142900</name>
</gene>
<organism evidence="1 2">
    <name type="scientific">Ceratodon purpureus</name>
    <name type="common">Fire moss</name>
    <name type="synonym">Dicranum purpureum</name>
    <dbReference type="NCBI Taxonomy" id="3225"/>
    <lineage>
        <taxon>Eukaryota</taxon>
        <taxon>Viridiplantae</taxon>
        <taxon>Streptophyta</taxon>
        <taxon>Embryophyta</taxon>
        <taxon>Bryophyta</taxon>
        <taxon>Bryophytina</taxon>
        <taxon>Bryopsida</taxon>
        <taxon>Dicranidae</taxon>
        <taxon>Pseudoditrichales</taxon>
        <taxon>Ditrichaceae</taxon>
        <taxon>Ceratodon</taxon>
    </lineage>
</organism>
<name>A0A8T0HR48_CERPU</name>
<protein>
    <submittedName>
        <fullName evidence="1">Uncharacterized protein</fullName>
    </submittedName>
</protein>
<dbReference type="AlphaFoldDB" id="A0A8T0HR48"/>
<dbReference type="Proteomes" id="UP000822688">
    <property type="component" value="Chromosome V"/>
</dbReference>
<comment type="caution">
    <text evidence="1">The sequence shown here is derived from an EMBL/GenBank/DDBJ whole genome shotgun (WGS) entry which is preliminary data.</text>
</comment>
<dbReference type="InterPro" id="IPR023214">
    <property type="entry name" value="HAD_sf"/>
</dbReference>
<sequence>MLTGDKQETAINIEFACSLSRQGMHQIIIGLETPEMRAIEENGDKSQIAKVARESITQQLASGHHQINLDTKDDNPHALIIDGKSLLYALEDDLK</sequence>
<dbReference type="PANTHER" id="PTHR24092">
    <property type="entry name" value="PROBABLE PHOSPHOLIPID-TRANSPORTING ATPASE"/>
    <property type="match status" value="1"/>
</dbReference>
<dbReference type="GO" id="GO:0140326">
    <property type="term" value="F:ATPase-coupled intramembrane lipid transporter activity"/>
    <property type="evidence" value="ECO:0007669"/>
    <property type="project" value="TreeGrafter"/>
</dbReference>
<reference evidence="1" key="1">
    <citation type="submission" date="2020-06" db="EMBL/GenBank/DDBJ databases">
        <title>WGS assembly of Ceratodon purpureus strain R40.</title>
        <authorList>
            <person name="Carey S.B."/>
            <person name="Jenkins J."/>
            <person name="Shu S."/>
            <person name="Lovell J.T."/>
            <person name="Sreedasyam A."/>
            <person name="Maumus F."/>
            <person name="Tiley G.P."/>
            <person name="Fernandez-Pozo N."/>
            <person name="Barry K."/>
            <person name="Chen C."/>
            <person name="Wang M."/>
            <person name="Lipzen A."/>
            <person name="Daum C."/>
            <person name="Saski C.A."/>
            <person name="Payton A.C."/>
            <person name="Mcbreen J.C."/>
            <person name="Conrad R.E."/>
            <person name="Kollar L.M."/>
            <person name="Olsson S."/>
            <person name="Huttunen S."/>
            <person name="Landis J.B."/>
            <person name="Wickett N.J."/>
            <person name="Johnson M.G."/>
            <person name="Rensing S.A."/>
            <person name="Grimwood J."/>
            <person name="Schmutz J."/>
            <person name="Mcdaniel S.F."/>
        </authorList>
    </citation>
    <scope>NUCLEOTIDE SEQUENCE</scope>
    <source>
        <strain evidence="1">R40</strain>
    </source>
</reference>
<dbReference type="PANTHER" id="PTHR24092:SF150">
    <property type="entry name" value="PHOSPHOLIPID-TRANSPORTING ATPASE"/>
    <property type="match status" value="1"/>
</dbReference>